<organism evidence="2 3">
    <name type="scientific">Roseococcus pinisoli</name>
    <dbReference type="NCBI Taxonomy" id="2835040"/>
    <lineage>
        <taxon>Bacteria</taxon>
        <taxon>Pseudomonadati</taxon>
        <taxon>Pseudomonadota</taxon>
        <taxon>Alphaproteobacteria</taxon>
        <taxon>Acetobacterales</taxon>
        <taxon>Roseomonadaceae</taxon>
        <taxon>Roseococcus</taxon>
    </lineage>
</organism>
<dbReference type="RefSeq" id="WP_213671096.1">
    <property type="nucleotide sequence ID" value="NZ_JAHCDA010000003.1"/>
</dbReference>
<sequence length="140" mass="15191">MKQKPGRLLYATFYNIDVCRKHPSALFIYGDNLVHVGTGGTACIRREPNSLGVPTKKVPAMHDLAYFTDDDFQQVSHHIDRAFGKAREQLEAGGDVVLPAGGLGTGRAGLAHRAPRIFAHITDHVTVLRKIASSVYALAA</sequence>
<name>A0ABS5QIL5_9PROT</name>
<evidence type="ECO:0000313" key="3">
    <source>
        <dbReference type="Proteomes" id="UP000766336"/>
    </source>
</evidence>
<dbReference type="InterPro" id="IPR057153">
    <property type="entry name" value="DUF7831"/>
</dbReference>
<dbReference type="EMBL" id="JAHCDA010000003">
    <property type="protein sequence ID" value="MBS7812388.1"/>
    <property type="molecule type" value="Genomic_DNA"/>
</dbReference>
<accession>A0ABS5QIL5</accession>
<feature type="domain" description="DUF7831" evidence="1">
    <location>
        <begin position="10"/>
        <end position="123"/>
    </location>
</feature>
<proteinExistence type="predicted"/>
<comment type="caution">
    <text evidence="2">The sequence shown here is derived from an EMBL/GenBank/DDBJ whole genome shotgun (WGS) entry which is preliminary data.</text>
</comment>
<keyword evidence="3" id="KW-1185">Reference proteome</keyword>
<gene>
    <name evidence="2" type="ORF">KHU32_15665</name>
</gene>
<evidence type="ECO:0000313" key="2">
    <source>
        <dbReference type="EMBL" id="MBS7812388.1"/>
    </source>
</evidence>
<reference evidence="2 3" key="1">
    <citation type="submission" date="2021-05" db="EMBL/GenBank/DDBJ databases">
        <title>Roseococcus sp. XZZS9, whole genome shotgun sequencing project.</title>
        <authorList>
            <person name="Zhao G."/>
            <person name="Shen L."/>
        </authorList>
    </citation>
    <scope>NUCLEOTIDE SEQUENCE [LARGE SCALE GENOMIC DNA]</scope>
    <source>
        <strain evidence="2 3">XZZS9</strain>
    </source>
</reference>
<evidence type="ECO:0000259" key="1">
    <source>
        <dbReference type="Pfam" id="PF25176"/>
    </source>
</evidence>
<dbReference type="Pfam" id="PF25176">
    <property type="entry name" value="DUF7831"/>
    <property type="match status" value="1"/>
</dbReference>
<protein>
    <recommendedName>
        <fullName evidence="1">DUF7831 domain-containing protein</fullName>
    </recommendedName>
</protein>
<dbReference type="Proteomes" id="UP000766336">
    <property type="component" value="Unassembled WGS sequence"/>
</dbReference>